<reference evidence="5" key="1">
    <citation type="submission" date="2017-05" db="UniProtKB">
        <authorList>
            <consortium name="EnsemblMetazoa"/>
        </authorList>
    </citation>
    <scope>IDENTIFICATION</scope>
</reference>
<protein>
    <recommendedName>
        <fullName evidence="6">Ubiquitin-like domain-containing protein</fullName>
    </recommendedName>
</protein>
<feature type="domain" description="Ubiquitin carboxyl-terminal hydrolase 47 C-terminal" evidence="4">
    <location>
        <begin position="744"/>
        <end position="813"/>
    </location>
</feature>
<dbReference type="Pfam" id="PF19718">
    <property type="entry name" value="USP47_C"/>
    <property type="match status" value="1"/>
</dbReference>
<evidence type="ECO:0000259" key="4">
    <source>
        <dbReference type="Pfam" id="PF19718"/>
    </source>
</evidence>
<dbReference type="InterPro" id="IPR000626">
    <property type="entry name" value="Ubiquitin-like_dom"/>
</dbReference>
<proteinExistence type="predicted"/>
<dbReference type="InterPro" id="IPR045578">
    <property type="entry name" value="USP47_C"/>
</dbReference>
<evidence type="ECO:0000256" key="2">
    <source>
        <dbReference type="SAM" id="MobiDB-lite"/>
    </source>
</evidence>
<sequence>MRTCYGRMFYNIGKIIKRKPPPLEEIKEFLSCRSTVLRRKVEQCTDLSGVLCLIQNECSLTDIELLDSVVEEMEIIEATRYIEGYRTELKEFCKSLSISLCLKERFASIPHLQCETVTFIFDWEPEEHVLKDIKDILSKVSGKLLVIKYIETSTSICVTCSFPFSDVGFTVLRMIENIHILMEQGLKKLTIGNLALWRRQDVGQKELKEKDQDLLHTEVISYIILEEAEYKLRDAISSKEKERIDLKQEISMAQATEEESLSDQSNTESSKEVEEEPLYEELTVLRSQFNEMQKENKELSDKLSTMNVDYLRSLHSNDSAASKVRRGMSFEIDDCKFHLEAMTSPDYQPLVDDKRIIEKLQERITLMNMELITEREHNEKIKKDIKDLTEVKDKETSDEENSLNDEMEDQICSFKLYCNHPVTGNFKESTLKVHKDELLPTVLDKAYELMELAPHIPIERCRLVKYNYENDLMEQSFDLDEFQHQTIGQIAGGTRLYYPFELFIETREQNEIFDKYHNGANNVKISVVNVSTRKVEPEEPLRVEEGWTVGELKQHIGEVYNLNSSCMRLVMKNFKYGDVTDISDVGSTLEEIFRKSTYLDRQLVYVSSDPEDYQKEYKDSLMYKYVGLPVNPILLSITIPPGPEATPTTTNRRKGRVPVIMKIISTENKGKERRIQVEVNSIITLAQLKEELVPLIGVPPTGFRVYEIRDNNKEHELERLDEILKSGSKLIIRLGRASRRGEYRIKLYLLQVNNTEFCNFMMESIVAKAKPVREFKKQIIEEAKVQGIDCVLELDKMRLRKKRGVLPRSAYLDGD</sequence>
<dbReference type="InterPro" id="IPR029071">
    <property type="entry name" value="Ubiquitin-like_domsf"/>
</dbReference>
<evidence type="ECO:0000313" key="5">
    <source>
        <dbReference type="EnsemblMetazoa" id="Aqu2.1.19936_001"/>
    </source>
</evidence>
<feature type="coiled-coil region" evidence="1">
    <location>
        <begin position="282"/>
        <end position="309"/>
    </location>
</feature>
<evidence type="ECO:0008006" key="6">
    <source>
        <dbReference type="Google" id="ProtNLM"/>
    </source>
</evidence>
<dbReference type="AlphaFoldDB" id="A0A1X7TXV2"/>
<dbReference type="EnsemblMetazoa" id="Aqu2.1.19936_001">
    <property type="protein sequence ID" value="Aqu2.1.19936_001"/>
    <property type="gene ID" value="Aqu2.1.19936"/>
</dbReference>
<evidence type="ECO:0000256" key="1">
    <source>
        <dbReference type="SAM" id="Coils"/>
    </source>
</evidence>
<accession>A0A1X7TXV2</accession>
<organism evidence="5">
    <name type="scientific">Amphimedon queenslandica</name>
    <name type="common">Sponge</name>
    <dbReference type="NCBI Taxonomy" id="400682"/>
    <lineage>
        <taxon>Eukaryota</taxon>
        <taxon>Metazoa</taxon>
        <taxon>Porifera</taxon>
        <taxon>Demospongiae</taxon>
        <taxon>Heteroscleromorpha</taxon>
        <taxon>Haplosclerida</taxon>
        <taxon>Niphatidae</taxon>
        <taxon>Amphimedon</taxon>
    </lineage>
</organism>
<dbReference type="SUPFAM" id="SSF54236">
    <property type="entry name" value="Ubiquitin-like"/>
    <property type="match status" value="1"/>
</dbReference>
<evidence type="ECO:0000259" key="3">
    <source>
        <dbReference type="Pfam" id="PF14560"/>
    </source>
</evidence>
<name>A0A1X7TXV2_AMPQE</name>
<feature type="domain" description="Ubiquitin-like" evidence="3">
    <location>
        <begin position="523"/>
        <end position="583"/>
    </location>
</feature>
<dbReference type="InParanoid" id="A0A1X7TXV2"/>
<keyword evidence="1" id="KW-0175">Coiled coil</keyword>
<dbReference type="Pfam" id="PF14560">
    <property type="entry name" value="Ubiquitin_2"/>
    <property type="match status" value="1"/>
</dbReference>
<feature type="region of interest" description="Disordered" evidence="2">
    <location>
        <begin position="254"/>
        <end position="277"/>
    </location>
</feature>
<dbReference type="OrthoDB" id="289038at2759"/>